<feature type="domain" description="Helicase ATP-binding" evidence="9">
    <location>
        <begin position="416"/>
        <end position="583"/>
    </location>
</feature>
<comment type="similarity">
    <text evidence="8">Belongs to the DExH box helicase family.</text>
</comment>
<proteinExistence type="inferred from homology"/>
<reference evidence="10" key="2">
    <citation type="submission" date="2021-01" db="UniProtKB">
        <authorList>
            <consortium name="EnsemblPlants"/>
        </authorList>
    </citation>
    <scope>IDENTIFICATION</scope>
</reference>
<dbReference type="EMBL" id="LRBV02000010">
    <property type="status" value="NOT_ANNOTATED_CDS"/>
    <property type="molecule type" value="Genomic_DNA"/>
</dbReference>
<evidence type="ECO:0000256" key="4">
    <source>
        <dbReference type="ARBA" id="ARBA00022806"/>
    </source>
</evidence>
<dbReference type="PANTHER" id="PTHR18934">
    <property type="entry name" value="ATP-DEPENDENT RNA HELICASE"/>
    <property type="match status" value="1"/>
</dbReference>
<keyword evidence="11" id="KW-1185">Reference proteome</keyword>
<dbReference type="Gene3D" id="3.40.50.300">
    <property type="entry name" value="P-loop containing nucleotide triphosphate hydrolases"/>
    <property type="match status" value="2"/>
</dbReference>
<sequence>MPYSAIFHGYIRTTTVPFLAISLRPTSYFRAPNTLKPSLLPFFSRNRHPRFGNSHVRPYSRHRVTCSGLEVVRNGRQRRVATSFWYQQSSGYGRYAYQDVSSDESDRDSGSTQQQLVWQSKVPPRVVFFSWTAALGKILTTDNLWKRHTAVLEWCFMCKRGSLVDIEIQVYGGLCHIVCYGAYGGSGMLDALRIVNGLFLTLRGVWHSLIHVPALGFCNFIVCSTFLPEAQVNVCASTLDNIDEWRWKLTMLLRNKDEQEVVSRERKDRRDFEQLSAMAARMGLHSHQYAKVVVFSKVPLPNYRSDLDEKRPQREVILPLGLQREVDARLRLFLSQKPMSNGSFSDNSLSRSGSDEGFYEQQEPLIKNSVVMERILQRRSLQLRDKQQDWQETPEGQKMLEFRRSLPAFKEKDALLKAVSENQVIVVSGETGCGKTTQLPQYILESEIEAARGAVCSIICTQPRRISAMSVSERVAAERGEKLGDSVGYKVRLEGMKGRDTRLLFCTTGILLRRLLVDRHLKGVTHVIVDEIHERGMNEDFLLIVLKELLHRRPELRLILMSATLNAELFSSYFGGAPMIHIPGFTYPVRSHFLENILEMTGYRLTSYNQIDDYGQEKVWKMQKQAQTLKKRKSQIASAVEDAVEAADFKEYSLRTQESLSCWNPDSIGFNLIEYVLCHIVKKERSGAVLVFMTGWDDINSLKDQLQSHPLLGDPSKVLLLACHGSMASSEQHLVLMGQGSKLKP</sequence>
<accession>A0A7N2MT24</accession>
<dbReference type="PANTHER" id="PTHR18934:SF229">
    <property type="entry name" value="DEXH-BOX ATP-DEPENDENT RNA HELICASE DEXH3"/>
    <property type="match status" value="1"/>
</dbReference>
<evidence type="ECO:0000256" key="6">
    <source>
        <dbReference type="ARBA" id="ARBA00022884"/>
    </source>
</evidence>
<keyword evidence="4" id="KW-0347">Helicase</keyword>
<dbReference type="InterPro" id="IPR026960">
    <property type="entry name" value="RVT-Znf"/>
</dbReference>
<dbReference type="GO" id="GO:0016787">
    <property type="term" value="F:hydrolase activity"/>
    <property type="evidence" value="ECO:0007669"/>
    <property type="project" value="UniProtKB-KW"/>
</dbReference>
<keyword evidence="5" id="KW-0067">ATP-binding</keyword>
<dbReference type="Pfam" id="PF13966">
    <property type="entry name" value="zf-RVT"/>
    <property type="match status" value="1"/>
</dbReference>
<dbReference type="AlphaFoldDB" id="A0A7N2MT24"/>
<dbReference type="GO" id="GO:0005634">
    <property type="term" value="C:nucleus"/>
    <property type="evidence" value="ECO:0007669"/>
    <property type="project" value="TreeGrafter"/>
</dbReference>
<dbReference type="Pfam" id="PF00270">
    <property type="entry name" value="DEAD"/>
    <property type="match status" value="1"/>
</dbReference>
<evidence type="ECO:0000256" key="3">
    <source>
        <dbReference type="ARBA" id="ARBA00022801"/>
    </source>
</evidence>
<dbReference type="Proteomes" id="UP000594261">
    <property type="component" value="Chromosome 10"/>
</dbReference>
<dbReference type="InterPro" id="IPR011545">
    <property type="entry name" value="DEAD/DEAH_box_helicase_dom"/>
</dbReference>
<dbReference type="Gramene" id="QL10p027168:mrna">
    <property type="protein sequence ID" value="QL10p027168:mrna"/>
    <property type="gene ID" value="QL10p027168"/>
</dbReference>
<dbReference type="GO" id="GO:0005524">
    <property type="term" value="F:ATP binding"/>
    <property type="evidence" value="ECO:0007669"/>
    <property type="project" value="UniProtKB-KW"/>
</dbReference>
<evidence type="ECO:0000313" key="10">
    <source>
        <dbReference type="EnsemblPlants" id="QL10p027168:mrna"/>
    </source>
</evidence>
<dbReference type="GO" id="GO:0003724">
    <property type="term" value="F:RNA helicase activity"/>
    <property type="evidence" value="ECO:0007669"/>
    <property type="project" value="UniProtKB-EC"/>
</dbReference>
<reference evidence="10 11" key="1">
    <citation type="journal article" date="2016" name="G3 (Bethesda)">
        <title>First Draft Assembly and Annotation of the Genome of a California Endemic Oak Quercus lobata Nee (Fagaceae).</title>
        <authorList>
            <person name="Sork V.L."/>
            <person name="Fitz-Gibbon S.T."/>
            <person name="Puiu D."/>
            <person name="Crepeau M."/>
            <person name="Gugger P.F."/>
            <person name="Sherman R."/>
            <person name="Stevens K."/>
            <person name="Langley C.H."/>
            <person name="Pellegrini M."/>
            <person name="Salzberg S.L."/>
        </authorList>
    </citation>
    <scope>NUCLEOTIDE SEQUENCE [LARGE SCALE GENOMIC DNA]</scope>
    <source>
        <strain evidence="10 11">cv. SW786</strain>
    </source>
</reference>
<evidence type="ECO:0000256" key="8">
    <source>
        <dbReference type="ARBA" id="ARBA00060772"/>
    </source>
</evidence>
<dbReference type="CDD" id="cd17917">
    <property type="entry name" value="DEXHc_RHA-like"/>
    <property type="match status" value="1"/>
</dbReference>
<dbReference type="SUPFAM" id="SSF52540">
    <property type="entry name" value="P-loop containing nucleoside triphosphate hydrolases"/>
    <property type="match status" value="1"/>
</dbReference>
<dbReference type="EC" id="3.6.4.13" evidence="1"/>
<name>A0A7N2MT24_QUELO</name>
<keyword evidence="3" id="KW-0378">Hydrolase</keyword>
<dbReference type="InterPro" id="IPR014001">
    <property type="entry name" value="Helicase_ATP-bd"/>
</dbReference>
<keyword evidence="2" id="KW-0547">Nucleotide-binding</keyword>
<dbReference type="GO" id="GO:0003723">
    <property type="term" value="F:RNA binding"/>
    <property type="evidence" value="ECO:0007669"/>
    <property type="project" value="UniProtKB-KW"/>
</dbReference>
<dbReference type="PROSITE" id="PS51192">
    <property type="entry name" value="HELICASE_ATP_BIND_1"/>
    <property type="match status" value="1"/>
</dbReference>
<evidence type="ECO:0000256" key="7">
    <source>
        <dbReference type="ARBA" id="ARBA00047984"/>
    </source>
</evidence>
<organism evidence="10 11">
    <name type="scientific">Quercus lobata</name>
    <name type="common">Valley oak</name>
    <dbReference type="NCBI Taxonomy" id="97700"/>
    <lineage>
        <taxon>Eukaryota</taxon>
        <taxon>Viridiplantae</taxon>
        <taxon>Streptophyta</taxon>
        <taxon>Embryophyta</taxon>
        <taxon>Tracheophyta</taxon>
        <taxon>Spermatophyta</taxon>
        <taxon>Magnoliopsida</taxon>
        <taxon>eudicotyledons</taxon>
        <taxon>Gunneridae</taxon>
        <taxon>Pentapetalae</taxon>
        <taxon>rosids</taxon>
        <taxon>fabids</taxon>
        <taxon>Fagales</taxon>
        <taxon>Fagaceae</taxon>
        <taxon>Quercus</taxon>
    </lineage>
</organism>
<evidence type="ECO:0000256" key="2">
    <source>
        <dbReference type="ARBA" id="ARBA00022741"/>
    </source>
</evidence>
<comment type="catalytic activity">
    <reaction evidence="7">
        <text>ATP + H2O = ADP + phosphate + H(+)</text>
        <dbReference type="Rhea" id="RHEA:13065"/>
        <dbReference type="ChEBI" id="CHEBI:15377"/>
        <dbReference type="ChEBI" id="CHEBI:15378"/>
        <dbReference type="ChEBI" id="CHEBI:30616"/>
        <dbReference type="ChEBI" id="CHEBI:43474"/>
        <dbReference type="ChEBI" id="CHEBI:456216"/>
        <dbReference type="EC" id="3.6.4.13"/>
    </reaction>
</comment>
<dbReference type="InParanoid" id="A0A7N2MT24"/>
<keyword evidence="6" id="KW-0694">RNA-binding</keyword>
<dbReference type="FunFam" id="3.40.50.300:FF:000526">
    <property type="entry name" value="DExH-box ATP-dependent RNA helicase DExH3"/>
    <property type="match status" value="1"/>
</dbReference>
<evidence type="ECO:0000259" key="9">
    <source>
        <dbReference type="PROSITE" id="PS51192"/>
    </source>
</evidence>
<evidence type="ECO:0000256" key="1">
    <source>
        <dbReference type="ARBA" id="ARBA00012552"/>
    </source>
</evidence>
<dbReference type="InterPro" id="IPR027417">
    <property type="entry name" value="P-loop_NTPase"/>
</dbReference>
<dbReference type="SMART" id="SM00487">
    <property type="entry name" value="DEXDc"/>
    <property type="match status" value="1"/>
</dbReference>
<evidence type="ECO:0000313" key="11">
    <source>
        <dbReference type="Proteomes" id="UP000594261"/>
    </source>
</evidence>
<dbReference type="EnsemblPlants" id="QL10p027168:mrna">
    <property type="protein sequence ID" value="QL10p027168:mrna"/>
    <property type="gene ID" value="QL10p027168"/>
</dbReference>
<protein>
    <recommendedName>
        <fullName evidence="1">RNA helicase</fullName>
        <ecNumber evidence="1">3.6.4.13</ecNumber>
    </recommendedName>
</protein>
<evidence type="ECO:0000256" key="5">
    <source>
        <dbReference type="ARBA" id="ARBA00022840"/>
    </source>
</evidence>